<name>A0AA86T9K1_9BACT</name>
<dbReference type="PANTHER" id="PTHR34606:SF15">
    <property type="entry name" value="BON DOMAIN-CONTAINING PROTEIN"/>
    <property type="match status" value="1"/>
</dbReference>
<dbReference type="Gene3D" id="3.30.1340.30">
    <property type="match status" value="1"/>
</dbReference>
<feature type="region of interest" description="Disordered" evidence="1">
    <location>
        <begin position="1"/>
        <end position="27"/>
    </location>
</feature>
<feature type="domain" description="BON" evidence="3">
    <location>
        <begin position="64"/>
        <end position="132"/>
    </location>
</feature>
<evidence type="ECO:0000313" key="5">
    <source>
        <dbReference type="Proteomes" id="UP001179121"/>
    </source>
</evidence>
<dbReference type="Pfam" id="PF04972">
    <property type="entry name" value="BON"/>
    <property type="match status" value="1"/>
</dbReference>
<feature type="transmembrane region" description="Helical" evidence="2">
    <location>
        <begin position="33"/>
        <end position="53"/>
    </location>
</feature>
<dbReference type="PROSITE" id="PS50914">
    <property type="entry name" value="BON"/>
    <property type="match status" value="1"/>
</dbReference>
<keyword evidence="2" id="KW-0472">Membrane</keyword>
<evidence type="ECO:0000256" key="1">
    <source>
        <dbReference type="SAM" id="MobiDB-lite"/>
    </source>
</evidence>
<sequence>MALTRPSPMVQTADGMDKPTSAYRPVKSTEGEGARLITAGQWTALIVLIAFAITGNGACRVRKTDDELGRAVKQVLYDEPAVNLLQVDVTVDGDTVYLSGEVDLYAFKERAGQLARGVDGVTAVVNKVQVQP</sequence>
<protein>
    <recommendedName>
        <fullName evidence="3">BON domain-containing protein</fullName>
    </recommendedName>
</protein>
<dbReference type="EMBL" id="OX365700">
    <property type="protein sequence ID" value="CAI4032808.1"/>
    <property type="molecule type" value="Genomic_DNA"/>
</dbReference>
<gene>
    <name evidence="4" type="ORF">DNFV4_03238</name>
</gene>
<dbReference type="PANTHER" id="PTHR34606">
    <property type="entry name" value="BON DOMAIN-CONTAINING PROTEIN"/>
    <property type="match status" value="1"/>
</dbReference>
<accession>A0AA86T9K1</accession>
<dbReference type="AlphaFoldDB" id="A0AA86T9K1"/>
<organism evidence="4 5">
    <name type="scientific">Nitrospira tepida</name>
    <dbReference type="NCBI Taxonomy" id="2973512"/>
    <lineage>
        <taxon>Bacteria</taxon>
        <taxon>Pseudomonadati</taxon>
        <taxon>Nitrospirota</taxon>
        <taxon>Nitrospiria</taxon>
        <taxon>Nitrospirales</taxon>
        <taxon>Nitrospiraceae</taxon>
        <taxon>Nitrospira</taxon>
    </lineage>
</organism>
<dbReference type="InterPro" id="IPR051686">
    <property type="entry name" value="Lipoprotein_DolP"/>
</dbReference>
<dbReference type="InterPro" id="IPR007055">
    <property type="entry name" value="BON_dom"/>
</dbReference>
<evidence type="ECO:0000313" key="4">
    <source>
        <dbReference type="EMBL" id="CAI4032808.1"/>
    </source>
</evidence>
<reference evidence="4" key="1">
    <citation type="submission" date="2022-10" db="EMBL/GenBank/DDBJ databases">
        <authorList>
            <person name="Koch H."/>
        </authorList>
    </citation>
    <scope>NUCLEOTIDE SEQUENCE</scope>
    <source>
        <strain evidence="4">DNF</strain>
    </source>
</reference>
<dbReference type="RefSeq" id="WP_289269518.1">
    <property type="nucleotide sequence ID" value="NZ_OX365700.1"/>
</dbReference>
<dbReference type="KEGG" id="nti:DNFV4_03238"/>
<keyword evidence="5" id="KW-1185">Reference proteome</keyword>
<dbReference type="Proteomes" id="UP001179121">
    <property type="component" value="Chromosome"/>
</dbReference>
<evidence type="ECO:0000256" key="2">
    <source>
        <dbReference type="SAM" id="Phobius"/>
    </source>
</evidence>
<evidence type="ECO:0000259" key="3">
    <source>
        <dbReference type="PROSITE" id="PS50914"/>
    </source>
</evidence>
<keyword evidence="2" id="KW-1133">Transmembrane helix</keyword>
<proteinExistence type="predicted"/>
<keyword evidence="2" id="KW-0812">Transmembrane</keyword>